<evidence type="ECO:0000313" key="5">
    <source>
        <dbReference type="EMBL" id="MEK0082882.1"/>
    </source>
</evidence>
<name>A0ABU8XNV3_9PROT</name>
<comment type="function">
    <text evidence="3 4">Prevents the cell division inhibition by proteins MinC and MinD at internal division sites while permitting inhibition at polar sites. This ensures cell division at the proper site by restricting the formation of a division septum at the midpoint of the long axis of the cell.</text>
</comment>
<evidence type="ECO:0000313" key="6">
    <source>
        <dbReference type="Proteomes" id="UP001375743"/>
    </source>
</evidence>
<keyword evidence="4 5" id="KW-0132">Cell division</keyword>
<reference evidence="5 6" key="1">
    <citation type="submission" date="2024-01" db="EMBL/GenBank/DDBJ databases">
        <title>Multi-omics insights into the function and evolution of sodium benzoate biodegradation pathways in Benzoatithermus flavus gen. nov., sp. nov. from hot spring.</title>
        <authorList>
            <person name="Hu C.-J."/>
            <person name="Li W.-J."/>
        </authorList>
    </citation>
    <scope>NUCLEOTIDE SEQUENCE [LARGE SCALE GENOMIC DNA]</scope>
    <source>
        <strain evidence="5 6">SYSU G07066</strain>
    </source>
</reference>
<evidence type="ECO:0000256" key="3">
    <source>
        <dbReference type="ARBA" id="ARBA00025265"/>
    </source>
</evidence>
<sequence>MRLLEFLKLSRRPPSAETAKQRLQVIIAHERTAGPAYDFLPLLQRELLEVIRKYVEVDPNKVKVDIDKGESISVLEVNIELPPGLPRSQLV</sequence>
<comment type="similarity">
    <text evidence="1 4">Belongs to the MinE family.</text>
</comment>
<dbReference type="HAMAP" id="MF_00262">
    <property type="entry name" value="MinE"/>
    <property type="match status" value="1"/>
</dbReference>
<dbReference type="EMBL" id="JBBLZC010000005">
    <property type="protein sequence ID" value="MEK0082882.1"/>
    <property type="molecule type" value="Genomic_DNA"/>
</dbReference>
<dbReference type="SUPFAM" id="SSF55229">
    <property type="entry name" value="Cell division protein MinE topological specificity domain"/>
    <property type="match status" value="1"/>
</dbReference>
<dbReference type="InterPro" id="IPR036707">
    <property type="entry name" value="MinE_sf"/>
</dbReference>
<dbReference type="Pfam" id="PF03776">
    <property type="entry name" value="MinE"/>
    <property type="match status" value="1"/>
</dbReference>
<dbReference type="Proteomes" id="UP001375743">
    <property type="component" value="Unassembled WGS sequence"/>
</dbReference>
<dbReference type="Gene3D" id="3.30.1070.10">
    <property type="entry name" value="Cell division topological specificity factor MinE"/>
    <property type="match status" value="1"/>
</dbReference>
<evidence type="ECO:0000256" key="1">
    <source>
        <dbReference type="ARBA" id="ARBA00008168"/>
    </source>
</evidence>
<keyword evidence="4" id="KW-0131">Cell cycle</keyword>
<dbReference type="GO" id="GO:0051301">
    <property type="term" value="P:cell division"/>
    <property type="evidence" value="ECO:0007669"/>
    <property type="project" value="UniProtKB-KW"/>
</dbReference>
<dbReference type="InterPro" id="IPR005527">
    <property type="entry name" value="MinE"/>
</dbReference>
<accession>A0ABU8XNV3</accession>
<organism evidence="5 6">
    <name type="scientific">Benzoatithermus flavus</name>
    <dbReference type="NCBI Taxonomy" id="3108223"/>
    <lineage>
        <taxon>Bacteria</taxon>
        <taxon>Pseudomonadati</taxon>
        <taxon>Pseudomonadota</taxon>
        <taxon>Alphaproteobacteria</taxon>
        <taxon>Geminicoccales</taxon>
        <taxon>Geminicoccaceae</taxon>
        <taxon>Benzoatithermus</taxon>
    </lineage>
</organism>
<evidence type="ECO:0000256" key="2">
    <source>
        <dbReference type="ARBA" id="ARBA00020112"/>
    </source>
</evidence>
<protein>
    <recommendedName>
        <fullName evidence="2 4">Cell division topological specificity factor</fullName>
    </recommendedName>
</protein>
<comment type="caution">
    <text evidence="5">The sequence shown here is derived from an EMBL/GenBank/DDBJ whole genome shotgun (WGS) entry which is preliminary data.</text>
</comment>
<dbReference type="RefSeq" id="WP_418158732.1">
    <property type="nucleotide sequence ID" value="NZ_JBBLZC010000005.1"/>
</dbReference>
<proteinExistence type="inferred from homology"/>
<dbReference type="NCBIfam" id="TIGR01215">
    <property type="entry name" value="minE"/>
    <property type="match status" value="1"/>
</dbReference>
<keyword evidence="6" id="KW-1185">Reference proteome</keyword>
<gene>
    <name evidence="4 5" type="primary">minE</name>
    <name evidence="5" type="ORF">U1T56_06955</name>
</gene>
<dbReference type="NCBIfam" id="NF001422">
    <property type="entry name" value="PRK00296.1"/>
    <property type="match status" value="1"/>
</dbReference>
<evidence type="ECO:0000256" key="4">
    <source>
        <dbReference type="HAMAP-Rule" id="MF_00262"/>
    </source>
</evidence>